<evidence type="ECO:0000313" key="15">
    <source>
        <dbReference type="Proteomes" id="UP001319883"/>
    </source>
</evidence>
<dbReference type="SMART" id="SM00387">
    <property type="entry name" value="HATPase_c"/>
    <property type="match status" value="1"/>
</dbReference>
<evidence type="ECO:0000256" key="4">
    <source>
        <dbReference type="ARBA" id="ARBA00022553"/>
    </source>
</evidence>
<proteinExistence type="predicted"/>
<evidence type="ECO:0000313" key="14">
    <source>
        <dbReference type="EMBL" id="MBZ9567794.1"/>
    </source>
</evidence>
<evidence type="ECO:0000259" key="13">
    <source>
        <dbReference type="PROSITE" id="PS50885"/>
    </source>
</evidence>
<keyword evidence="11" id="KW-0902">Two-component regulatory system</keyword>
<dbReference type="InterPro" id="IPR050428">
    <property type="entry name" value="TCS_sensor_his_kinase"/>
</dbReference>
<dbReference type="Pfam" id="PF02518">
    <property type="entry name" value="HATPase_c"/>
    <property type="match status" value="1"/>
</dbReference>
<dbReference type="InterPro" id="IPR005467">
    <property type="entry name" value="His_kinase_dom"/>
</dbReference>
<protein>
    <recommendedName>
        <fullName evidence="3">histidine kinase</fullName>
        <ecNumber evidence="3">2.7.13.3</ecNumber>
    </recommendedName>
</protein>
<keyword evidence="9" id="KW-0067">ATP-binding</keyword>
<dbReference type="CDD" id="cd00075">
    <property type="entry name" value="HATPase"/>
    <property type="match status" value="1"/>
</dbReference>
<dbReference type="EMBL" id="JAGXFD010000001">
    <property type="protein sequence ID" value="MBZ9567794.1"/>
    <property type="molecule type" value="Genomic_DNA"/>
</dbReference>
<dbReference type="Pfam" id="PF00512">
    <property type="entry name" value="HisKA"/>
    <property type="match status" value="1"/>
</dbReference>
<evidence type="ECO:0000256" key="1">
    <source>
        <dbReference type="ARBA" id="ARBA00000085"/>
    </source>
</evidence>
<evidence type="ECO:0000256" key="3">
    <source>
        <dbReference type="ARBA" id="ARBA00012438"/>
    </source>
</evidence>
<dbReference type="SUPFAM" id="SSF47384">
    <property type="entry name" value="Homodimeric domain of signal transducing histidine kinase"/>
    <property type="match status" value="1"/>
</dbReference>
<evidence type="ECO:0000256" key="6">
    <source>
        <dbReference type="ARBA" id="ARBA00022692"/>
    </source>
</evidence>
<dbReference type="Proteomes" id="UP001319883">
    <property type="component" value="Unassembled WGS sequence"/>
</dbReference>
<keyword evidence="15" id="KW-1185">Reference proteome</keyword>
<dbReference type="Gene3D" id="1.10.287.130">
    <property type="match status" value="1"/>
</dbReference>
<evidence type="ECO:0000256" key="5">
    <source>
        <dbReference type="ARBA" id="ARBA00022679"/>
    </source>
</evidence>
<keyword evidence="8 14" id="KW-0418">Kinase</keyword>
<gene>
    <name evidence="14" type="ORF">KGQ91_08885</name>
</gene>
<sequence length="479" mass="53469">MISIRRYLTRTLALVLALVTALAITAAYLITAHEMEEILDAQLSLESRVVAGLIGPDTDLADYRHIAAELSQPGHFARLYEAGRAQPPDDGIRASLYHHEEHLLSVGFWHPDGTPQLLGAVWNDAGPFPAPQQTGYDWVEYNGARWRVFSMFDAQSGLWIRTGVHEEFFSELESKVVLGNLIPMLLALPVLLWAMGVIIRRGVRPIGALSRQVEGRNDRDLSFLDVTVPRELAGLRQAINDFIARLRETLERERRFTADAAHELRTPLAGLKIHLDNARAGESASLDKAYSGVERLQRVVEQLLVLARIDREAPSQEADVDIYPLALDLVAELWPWAQARHQEIEVTGLEALWVRADPVELGILIRNLLDNALRYTPEHGTVTLELAERDGRARLIVRDSGPGIPEALIDKVTERFRRVADQRTTGSGLGLSIVLELTRRQQASLTLRNREPHGLEVSLSWPSVSPATARRLPRPDTIG</sequence>
<dbReference type="SUPFAM" id="SSF55874">
    <property type="entry name" value="ATPase domain of HSP90 chaperone/DNA topoisomerase II/histidine kinase"/>
    <property type="match status" value="1"/>
</dbReference>
<feature type="domain" description="Histidine kinase" evidence="12">
    <location>
        <begin position="259"/>
        <end position="465"/>
    </location>
</feature>
<keyword evidence="10" id="KW-0472">Membrane</keyword>
<keyword evidence="7" id="KW-0547">Nucleotide-binding</keyword>
<dbReference type="InterPro" id="IPR003594">
    <property type="entry name" value="HATPase_dom"/>
</dbReference>
<reference evidence="14 15" key="1">
    <citation type="submission" date="2021-05" db="EMBL/GenBank/DDBJ databases">
        <title>Petroleum and Energy Research Collection (APPE): ex situ preservation of microbial diversity associated with the oil industry and exploitation of its biotechnological potential.</title>
        <authorList>
            <person name="Paixao C.T.M."/>
            <person name="Gomes M.B."/>
            <person name="Oliveira V.M."/>
        </authorList>
    </citation>
    <scope>NUCLEOTIDE SEQUENCE [LARGE SCALE GENOMIC DNA]</scope>
    <source>
        <strain evidence="14 15">LIT2</strain>
    </source>
</reference>
<evidence type="ECO:0000256" key="9">
    <source>
        <dbReference type="ARBA" id="ARBA00022840"/>
    </source>
</evidence>
<dbReference type="InterPro" id="IPR003661">
    <property type="entry name" value="HisK_dim/P_dom"/>
</dbReference>
<keyword evidence="10" id="KW-1133">Transmembrane helix</keyword>
<evidence type="ECO:0000256" key="8">
    <source>
        <dbReference type="ARBA" id="ARBA00022777"/>
    </source>
</evidence>
<dbReference type="Gene3D" id="3.30.565.10">
    <property type="entry name" value="Histidine kinase-like ATPase, C-terminal domain"/>
    <property type="match status" value="1"/>
</dbReference>
<evidence type="ECO:0000256" key="2">
    <source>
        <dbReference type="ARBA" id="ARBA00004141"/>
    </source>
</evidence>
<name>A0ABS7X049_9GAMM</name>
<dbReference type="CDD" id="cd00082">
    <property type="entry name" value="HisKA"/>
    <property type="match status" value="1"/>
</dbReference>
<dbReference type="GO" id="GO:0016301">
    <property type="term" value="F:kinase activity"/>
    <property type="evidence" value="ECO:0007669"/>
    <property type="project" value="UniProtKB-KW"/>
</dbReference>
<evidence type="ECO:0000259" key="12">
    <source>
        <dbReference type="PROSITE" id="PS50109"/>
    </source>
</evidence>
<dbReference type="SMART" id="SM00388">
    <property type="entry name" value="HisKA"/>
    <property type="match status" value="1"/>
</dbReference>
<keyword evidence="5" id="KW-0808">Transferase</keyword>
<dbReference type="PROSITE" id="PS50885">
    <property type="entry name" value="HAMP"/>
    <property type="match status" value="1"/>
</dbReference>
<comment type="subcellular location">
    <subcellularLocation>
        <location evidence="2">Membrane</location>
        <topology evidence="2">Multi-pass membrane protein</topology>
    </subcellularLocation>
</comment>
<keyword evidence="6" id="KW-0812">Transmembrane</keyword>
<dbReference type="RefSeq" id="WP_224420803.1">
    <property type="nucleotide sequence ID" value="NZ_JAGXFD010000001.1"/>
</dbReference>
<dbReference type="PANTHER" id="PTHR45436">
    <property type="entry name" value="SENSOR HISTIDINE KINASE YKOH"/>
    <property type="match status" value="1"/>
</dbReference>
<dbReference type="InterPro" id="IPR036890">
    <property type="entry name" value="HATPase_C_sf"/>
</dbReference>
<dbReference type="InterPro" id="IPR036097">
    <property type="entry name" value="HisK_dim/P_sf"/>
</dbReference>
<organism evidence="14 15">
    <name type="scientific">Modicisalibacter tunisiensis</name>
    <dbReference type="NCBI Taxonomy" id="390637"/>
    <lineage>
        <taxon>Bacteria</taxon>
        <taxon>Pseudomonadati</taxon>
        <taxon>Pseudomonadota</taxon>
        <taxon>Gammaproteobacteria</taxon>
        <taxon>Oceanospirillales</taxon>
        <taxon>Halomonadaceae</taxon>
        <taxon>Modicisalibacter</taxon>
    </lineage>
</organism>
<accession>A0ABS7X049</accession>
<feature type="domain" description="HAMP" evidence="13">
    <location>
        <begin position="200"/>
        <end position="251"/>
    </location>
</feature>
<evidence type="ECO:0000256" key="11">
    <source>
        <dbReference type="ARBA" id="ARBA00023012"/>
    </source>
</evidence>
<dbReference type="PROSITE" id="PS50109">
    <property type="entry name" value="HIS_KIN"/>
    <property type="match status" value="1"/>
</dbReference>
<dbReference type="EC" id="2.7.13.3" evidence="3"/>
<keyword evidence="4" id="KW-0597">Phosphoprotein</keyword>
<dbReference type="PANTHER" id="PTHR45436:SF14">
    <property type="entry name" value="SENSOR PROTEIN QSEC"/>
    <property type="match status" value="1"/>
</dbReference>
<evidence type="ECO:0000256" key="7">
    <source>
        <dbReference type="ARBA" id="ARBA00022741"/>
    </source>
</evidence>
<comment type="catalytic activity">
    <reaction evidence="1">
        <text>ATP + protein L-histidine = ADP + protein N-phospho-L-histidine.</text>
        <dbReference type="EC" id="2.7.13.3"/>
    </reaction>
</comment>
<evidence type="ECO:0000256" key="10">
    <source>
        <dbReference type="ARBA" id="ARBA00022989"/>
    </source>
</evidence>
<comment type="caution">
    <text evidence="14">The sequence shown here is derived from an EMBL/GenBank/DDBJ whole genome shotgun (WGS) entry which is preliminary data.</text>
</comment>
<dbReference type="InterPro" id="IPR003660">
    <property type="entry name" value="HAMP_dom"/>
</dbReference>